<keyword evidence="3 6" id="KW-0812">Transmembrane</keyword>
<feature type="transmembrane region" description="Helical" evidence="6">
    <location>
        <begin position="29"/>
        <end position="48"/>
    </location>
</feature>
<evidence type="ECO:0000256" key="2">
    <source>
        <dbReference type="ARBA" id="ARBA00007375"/>
    </source>
</evidence>
<dbReference type="KEGG" id="gak:X907_0349"/>
<feature type="transmembrane region" description="Helical" evidence="6">
    <location>
        <begin position="158"/>
        <end position="179"/>
    </location>
</feature>
<comment type="similarity">
    <text evidence="2">Belongs to the TMEM86 family.</text>
</comment>
<feature type="transmembrane region" description="Helical" evidence="6">
    <location>
        <begin position="104"/>
        <end position="125"/>
    </location>
</feature>
<protein>
    <submittedName>
        <fullName evidence="7">YhhN family protein</fullName>
    </submittedName>
</protein>
<keyword evidence="5 6" id="KW-0472">Membrane</keyword>
<dbReference type="InterPro" id="IPR012506">
    <property type="entry name" value="TMEM86B-like"/>
</dbReference>
<dbReference type="Pfam" id="PF07947">
    <property type="entry name" value="YhhN"/>
    <property type="match status" value="1"/>
</dbReference>
<evidence type="ECO:0000256" key="1">
    <source>
        <dbReference type="ARBA" id="ARBA00004141"/>
    </source>
</evidence>
<evidence type="ECO:0000313" key="7">
    <source>
        <dbReference type="EMBL" id="AZU02897.1"/>
    </source>
</evidence>
<dbReference type="GO" id="GO:0016020">
    <property type="term" value="C:membrane"/>
    <property type="evidence" value="ECO:0007669"/>
    <property type="project" value="UniProtKB-SubCell"/>
</dbReference>
<dbReference type="EMBL" id="CP018911">
    <property type="protein sequence ID" value="AZU02897.1"/>
    <property type="molecule type" value="Genomic_DNA"/>
</dbReference>
<proteinExistence type="inferred from homology"/>
<sequence length="244" mass="25870">MESICMSEQDNEFSSANRYKEAGALIPEWTGAAYLGVAIFAALVFLVLDQVTAGGAQIALVKVSGIILLAMYAAFRKAFVLALALVLSAGGDFALALNPPEMEAGIGFFGAAHLVYLVIFAGFILKDGWRKDGLVLAVALLAFGIAMFVWLRPGMGELLVPASAYLGIILAMVIAAGLVRGPRLIVAGALLFLISDSMIAARLFRETLVFDGLDWGGVAVWITYFAAQFCLAIGIVRRKAFQAG</sequence>
<evidence type="ECO:0000256" key="6">
    <source>
        <dbReference type="SAM" id="Phobius"/>
    </source>
</evidence>
<dbReference type="PANTHER" id="PTHR31885:SF6">
    <property type="entry name" value="GH04784P"/>
    <property type="match status" value="1"/>
</dbReference>
<evidence type="ECO:0000256" key="5">
    <source>
        <dbReference type="ARBA" id="ARBA00023136"/>
    </source>
</evidence>
<evidence type="ECO:0000313" key="8">
    <source>
        <dbReference type="Proteomes" id="UP000286954"/>
    </source>
</evidence>
<evidence type="ECO:0000256" key="4">
    <source>
        <dbReference type="ARBA" id="ARBA00022989"/>
    </source>
</evidence>
<dbReference type="GO" id="GO:0016787">
    <property type="term" value="F:hydrolase activity"/>
    <property type="evidence" value="ECO:0007669"/>
    <property type="project" value="TreeGrafter"/>
</dbReference>
<evidence type="ECO:0000256" key="3">
    <source>
        <dbReference type="ARBA" id="ARBA00022692"/>
    </source>
</evidence>
<organism evidence="7 8">
    <name type="scientific">Glycocaulis alkaliphilus</name>
    <dbReference type="NCBI Taxonomy" id="1434191"/>
    <lineage>
        <taxon>Bacteria</taxon>
        <taxon>Pseudomonadati</taxon>
        <taxon>Pseudomonadota</taxon>
        <taxon>Alphaproteobacteria</taxon>
        <taxon>Maricaulales</taxon>
        <taxon>Maricaulaceae</taxon>
        <taxon>Glycocaulis</taxon>
    </lineage>
</organism>
<comment type="subcellular location">
    <subcellularLocation>
        <location evidence="1">Membrane</location>
        <topology evidence="1">Multi-pass membrane protein</topology>
    </subcellularLocation>
</comment>
<dbReference type="OrthoDB" id="345840at2"/>
<dbReference type="Proteomes" id="UP000286954">
    <property type="component" value="Chromosome"/>
</dbReference>
<keyword evidence="4 6" id="KW-1133">Transmembrane helix</keyword>
<dbReference type="PANTHER" id="PTHR31885">
    <property type="entry name" value="GH04784P"/>
    <property type="match status" value="1"/>
</dbReference>
<gene>
    <name evidence="7" type="ORF">X907_0349</name>
</gene>
<feature type="transmembrane region" description="Helical" evidence="6">
    <location>
        <begin position="184"/>
        <end position="204"/>
    </location>
</feature>
<name>A0A3T0E6Q3_9PROT</name>
<keyword evidence="8" id="KW-1185">Reference proteome</keyword>
<reference evidence="7 8" key="1">
    <citation type="submission" date="2016-12" db="EMBL/GenBank/DDBJ databases">
        <title>The genome of dimorphic prosthecate Glycocaulis alkaliphilus 6b-8t, isolated from crude oil dictates its adaptability in petroleum environments.</title>
        <authorList>
            <person name="Wu X.-L."/>
            <person name="Geng S."/>
        </authorList>
    </citation>
    <scope>NUCLEOTIDE SEQUENCE [LARGE SCALE GENOMIC DNA]</scope>
    <source>
        <strain evidence="7 8">6B-8</strain>
    </source>
</reference>
<dbReference type="AlphaFoldDB" id="A0A3T0E6Q3"/>
<feature type="transmembrane region" description="Helical" evidence="6">
    <location>
        <begin position="216"/>
        <end position="236"/>
    </location>
</feature>
<feature type="transmembrane region" description="Helical" evidence="6">
    <location>
        <begin position="134"/>
        <end position="152"/>
    </location>
</feature>
<accession>A0A3T0E6Q3</accession>